<evidence type="ECO:0000256" key="2">
    <source>
        <dbReference type="ARBA" id="ARBA00014223"/>
    </source>
</evidence>
<dbReference type="PROSITE" id="PS51450">
    <property type="entry name" value="LRR"/>
    <property type="match status" value="2"/>
</dbReference>
<dbReference type="Gene3D" id="3.80.10.10">
    <property type="entry name" value="Ribonuclease Inhibitor"/>
    <property type="match status" value="1"/>
</dbReference>
<sequence length="181" mass="20459">MFGPPLDFSFKCLSSMADVLGEEPNTGLRPLKRSAERKFCSRALRLNNNIITELSGLHSTVHALLSQPHQLAWLDLSFNDISHIDTALIELEQLRVLYLHGNSISRLGEVDKLGSLPWLHTLTLHGNTLETEQGYRGYVIAAVPQLKMMDFSAVTNQERRMARIWHQPAHRHKPTKPSSDT</sequence>
<comment type="subcellular location">
    <subcellularLocation>
        <location evidence="1">Cytoplasm</location>
    </subcellularLocation>
</comment>
<dbReference type="InterPro" id="IPR032675">
    <property type="entry name" value="LRR_dom_sf"/>
</dbReference>
<protein>
    <recommendedName>
        <fullName evidence="2">Leucine-rich repeat-containing protein 51</fullName>
    </recommendedName>
</protein>
<dbReference type="AlphaFoldDB" id="A0AAV6G442"/>
<dbReference type="PANTHER" id="PTHR46545:SF1">
    <property type="entry name" value="LEUCINE-RICH REPEAT-CONTAINING PROTEIN 51"/>
    <property type="match status" value="1"/>
</dbReference>
<keyword evidence="4" id="KW-0433">Leucine-rich repeat</keyword>
<gene>
    <name evidence="6" type="ORF">AALO_G00206940</name>
</gene>
<accession>A0AAV6G442</accession>
<evidence type="ECO:0000256" key="3">
    <source>
        <dbReference type="ARBA" id="ARBA00022490"/>
    </source>
</evidence>
<reference evidence="6" key="1">
    <citation type="submission" date="2020-10" db="EMBL/GenBank/DDBJ databases">
        <title>Chromosome-scale genome assembly of the Allis shad, Alosa alosa.</title>
        <authorList>
            <person name="Margot Z."/>
            <person name="Christophe K."/>
            <person name="Cabau C."/>
            <person name="Louis A."/>
            <person name="Berthelot C."/>
            <person name="Parey E."/>
            <person name="Roest Crollius H."/>
            <person name="Montfort J."/>
            <person name="Robinson-Rechavi M."/>
            <person name="Bucao C."/>
            <person name="Bouchez O."/>
            <person name="Gislard M."/>
            <person name="Lluch J."/>
            <person name="Milhes M."/>
            <person name="Lampietro C."/>
            <person name="Lopez Roques C."/>
            <person name="Donnadieu C."/>
            <person name="Braasch I."/>
            <person name="Desvignes T."/>
            <person name="Postlethwait J."/>
            <person name="Bobe J."/>
            <person name="Guiguen Y."/>
        </authorList>
    </citation>
    <scope>NUCLEOTIDE SEQUENCE</scope>
    <source>
        <strain evidence="6">M-15738</strain>
        <tissue evidence="6">Blood</tissue>
    </source>
</reference>
<evidence type="ECO:0000256" key="1">
    <source>
        <dbReference type="ARBA" id="ARBA00004496"/>
    </source>
</evidence>
<dbReference type="Proteomes" id="UP000823561">
    <property type="component" value="Chromosome 15"/>
</dbReference>
<organism evidence="6 7">
    <name type="scientific">Alosa alosa</name>
    <name type="common">allis shad</name>
    <dbReference type="NCBI Taxonomy" id="278164"/>
    <lineage>
        <taxon>Eukaryota</taxon>
        <taxon>Metazoa</taxon>
        <taxon>Chordata</taxon>
        <taxon>Craniata</taxon>
        <taxon>Vertebrata</taxon>
        <taxon>Euteleostomi</taxon>
        <taxon>Actinopterygii</taxon>
        <taxon>Neopterygii</taxon>
        <taxon>Teleostei</taxon>
        <taxon>Clupei</taxon>
        <taxon>Clupeiformes</taxon>
        <taxon>Clupeoidei</taxon>
        <taxon>Clupeidae</taxon>
        <taxon>Alosa</taxon>
    </lineage>
</organism>
<dbReference type="GO" id="GO:0005737">
    <property type="term" value="C:cytoplasm"/>
    <property type="evidence" value="ECO:0007669"/>
    <property type="project" value="UniProtKB-SubCell"/>
</dbReference>
<dbReference type="EMBL" id="JADWDJ010000015">
    <property type="protein sequence ID" value="KAG5269853.1"/>
    <property type="molecule type" value="Genomic_DNA"/>
</dbReference>
<evidence type="ECO:0000256" key="5">
    <source>
        <dbReference type="ARBA" id="ARBA00022737"/>
    </source>
</evidence>
<dbReference type="SUPFAM" id="SSF52058">
    <property type="entry name" value="L domain-like"/>
    <property type="match status" value="1"/>
</dbReference>
<keyword evidence="7" id="KW-1185">Reference proteome</keyword>
<keyword evidence="3" id="KW-0963">Cytoplasm</keyword>
<comment type="caution">
    <text evidence="6">The sequence shown here is derived from an EMBL/GenBank/DDBJ whole genome shotgun (WGS) entry which is preliminary data.</text>
</comment>
<dbReference type="Pfam" id="PF14580">
    <property type="entry name" value="LRR_9"/>
    <property type="match status" value="1"/>
</dbReference>
<keyword evidence="5" id="KW-0677">Repeat</keyword>
<dbReference type="PANTHER" id="PTHR46545">
    <property type="entry name" value="LEUCINE-RICH REPEAT-CONTAINING PROTEIN 51"/>
    <property type="match status" value="1"/>
</dbReference>
<proteinExistence type="predicted"/>
<evidence type="ECO:0000256" key="4">
    <source>
        <dbReference type="ARBA" id="ARBA00022614"/>
    </source>
</evidence>
<evidence type="ECO:0000313" key="7">
    <source>
        <dbReference type="Proteomes" id="UP000823561"/>
    </source>
</evidence>
<name>A0AAV6G442_9TELE</name>
<dbReference type="InterPro" id="IPR001611">
    <property type="entry name" value="Leu-rich_rpt"/>
</dbReference>
<evidence type="ECO:0000313" key="6">
    <source>
        <dbReference type="EMBL" id="KAG5269853.1"/>
    </source>
</evidence>